<evidence type="ECO:0000313" key="2">
    <source>
        <dbReference type="EMBL" id="KAH7176887.1"/>
    </source>
</evidence>
<keyword evidence="3" id="KW-1185">Reference proteome</keyword>
<feature type="region of interest" description="Disordered" evidence="1">
    <location>
        <begin position="105"/>
        <end position="205"/>
    </location>
</feature>
<accession>A0A9P9FV90</accession>
<reference evidence="2" key="1">
    <citation type="journal article" date="2021" name="Nat. Commun.">
        <title>Genetic determinants of endophytism in the Arabidopsis root mycobiome.</title>
        <authorList>
            <person name="Mesny F."/>
            <person name="Miyauchi S."/>
            <person name="Thiergart T."/>
            <person name="Pickel B."/>
            <person name="Atanasova L."/>
            <person name="Karlsson M."/>
            <person name="Huettel B."/>
            <person name="Barry K.W."/>
            <person name="Haridas S."/>
            <person name="Chen C."/>
            <person name="Bauer D."/>
            <person name="Andreopoulos W."/>
            <person name="Pangilinan J."/>
            <person name="LaButti K."/>
            <person name="Riley R."/>
            <person name="Lipzen A."/>
            <person name="Clum A."/>
            <person name="Drula E."/>
            <person name="Henrissat B."/>
            <person name="Kohler A."/>
            <person name="Grigoriev I.V."/>
            <person name="Martin F.M."/>
            <person name="Hacquard S."/>
        </authorList>
    </citation>
    <scope>NUCLEOTIDE SEQUENCE</scope>
    <source>
        <strain evidence="2">MPI-CAGE-AT-0147</strain>
    </source>
</reference>
<protein>
    <submittedName>
        <fullName evidence="2">Uncharacterized protein</fullName>
    </submittedName>
</protein>
<organism evidence="2 3">
    <name type="scientific">Dactylonectria macrodidyma</name>
    <dbReference type="NCBI Taxonomy" id="307937"/>
    <lineage>
        <taxon>Eukaryota</taxon>
        <taxon>Fungi</taxon>
        <taxon>Dikarya</taxon>
        <taxon>Ascomycota</taxon>
        <taxon>Pezizomycotina</taxon>
        <taxon>Sordariomycetes</taxon>
        <taxon>Hypocreomycetidae</taxon>
        <taxon>Hypocreales</taxon>
        <taxon>Nectriaceae</taxon>
        <taxon>Dactylonectria</taxon>
    </lineage>
</organism>
<feature type="region of interest" description="Disordered" evidence="1">
    <location>
        <begin position="1"/>
        <end position="32"/>
    </location>
</feature>
<proteinExistence type="predicted"/>
<dbReference type="AlphaFoldDB" id="A0A9P9FV90"/>
<dbReference type="OrthoDB" id="5422061at2759"/>
<feature type="compositionally biased region" description="Polar residues" evidence="1">
    <location>
        <begin position="131"/>
        <end position="205"/>
    </location>
</feature>
<dbReference type="EMBL" id="JAGMUV010000001">
    <property type="protein sequence ID" value="KAH7176887.1"/>
    <property type="molecule type" value="Genomic_DNA"/>
</dbReference>
<dbReference type="Proteomes" id="UP000738349">
    <property type="component" value="Unassembled WGS sequence"/>
</dbReference>
<evidence type="ECO:0000313" key="3">
    <source>
        <dbReference type="Proteomes" id="UP000738349"/>
    </source>
</evidence>
<sequence length="205" mass="23537">MPPPNMVLKKAVPFDKPPRKKPGPKPKPYSERQFIVKPPVQRIERSYSKEKEEEVIMYMIHHRVIHYCCLKRPNCVDAEKHFKIPRRTIANWWKKREVLFPHLEPPKDCHISRAQTSSLQRGRGHVPTPLLTHQDSLETPQSSELRIPQGSNLQTPQDSQSQMPENPRLQTSQDSPASGRDNSQVVPDATSDSTEQANVQSLENT</sequence>
<evidence type="ECO:0000256" key="1">
    <source>
        <dbReference type="SAM" id="MobiDB-lite"/>
    </source>
</evidence>
<name>A0A9P9FV90_9HYPO</name>
<gene>
    <name evidence="2" type="ORF">EDB81DRAFT_50926</name>
</gene>
<comment type="caution">
    <text evidence="2">The sequence shown here is derived from an EMBL/GenBank/DDBJ whole genome shotgun (WGS) entry which is preliminary data.</text>
</comment>